<accession>A0A2N5XPD3</accession>
<comment type="caution">
    <text evidence="2">The sequence shown here is derived from an EMBL/GenBank/DDBJ whole genome shotgun (WGS) entry which is preliminary data.</text>
</comment>
<evidence type="ECO:0000313" key="2">
    <source>
        <dbReference type="EMBL" id="PLW76401.1"/>
    </source>
</evidence>
<feature type="chain" id="PRO_5015002047" description="DUF3617 family protein" evidence="1">
    <location>
        <begin position="21"/>
        <end position="135"/>
    </location>
</feature>
<organism evidence="2 3">
    <name type="scientific">Cohaesibacter celericrescens</name>
    <dbReference type="NCBI Taxonomy" id="2067669"/>
    <lineage>
        <taxon>Bacteria</taxon>
        <taxon>Pseudomonadati</taxon>
        <taxon>Pseudomonadota</taxon>
        <taxon>Alphaproteobacteria</taxon>
        <taxon>Hyphomicrobiales</taxon>
        <taxon>Cohaesibacteraceae</taxon>
    </lineage>
</organism>
<evidence type="ECO:0008006" key="4">
    <source>
        <dbReference type="Google" id="ProtNLM"/>
    </source>
</evidence>
<feature type="signal peptide" evidence="1">
    <location>
        <begin position="1"/>
        <end position="20"/>
    </location>
</feature>
<dbReference type="AlphaFoldDB" id="A0A2N5XPD3"/>
<keyword evidence="1" id="KW-0732">Signal</keyword>
<evidence type="ECO:0000256" key="1">
    <source>
        <dbReference type="SAM" id="SignalP"/>
    </source>
</evidence>
<dbReference type="Proteomes" id="UP000234881">
    <property type="component" value="Unassembled WGS sequence"/>
</dbReference>
<sequence>MYRAAILLFALLATTANGQAGGCIQSLSLGTWVNPFAGYKSDITKLEIREICTAETVPHIQVKTYTACAPRDCTWGRAIAKETSGNRLTVSYNTFYAKRTVTVSINGRRMDAKVLDDFHDSRKPNGNRSFVLWKK</sequence>
<protein>
    <recommendedName>
        <fullName evidence="4">DUF3617 family protein</fullName>
    </recommendedName>
</protein>
<dbReference type="EMBL" id="PKUQ01000031">
    <property type="protein sequence ID" value="PLW76401.1"/>
    <property type="molecule type" value="Genomic_DNA"/>
</dbReference>
<evidence type="ECO:0000313" key="3">
    <source>
        <dbReference type="Proteomes" id="UP000234881"/>
    </source>
</evidence>
<keyword evidence="3" id="KW-1185">Reference proteome</keyword>
<proteinExistence type="predicted"/>
<gene>
    <name evidence="2" type="ORF">C0081_16110</name>
</gene>
<reference evidence="2 3" key="1">
    <citation type="submission" date="2018-01" db="EMBL/GenBank/DDBJ databases">
        <title>The draft genome sequence of Cohaesibacter sp. H1304.</title>
        <authorList>
            <person name="Wang N.-N."/>
            <person name="Du Z.-J."/>
        </authorList>
    </citation>
    <scope>NUCLEOTIDE SEQUENCE [LARGE SCALE GENOMIC DNA]</scope>
    <source>
        <strain evidence="2 3">H1304</strain>
    </source>
</reference>
<name>A0A2N5XPD3_9HYPH</name>